<accession>A0ABV9Q5H8</accession>
<evidence type="ECO:0000313" key="16">
    <source>
        <dbReference type="EMBL" id="MFC4769124.1"/>
    </source>
</evidence>
<keyword evidence="10 13" id="KW-0067">ATP-binding</keyword>
<evidence type="ECO:0000259" key="15">
    <source>
        <dbReference type="Pfam" id="PF08544"/>
    </source>
</evidence>
<proteinExistence type="inferred from homology"/>
<feature type="binding site" evidence="13">
    <location>
        <begin position="91"/>
        <end position="101"/>
    </location>
    <ligand>
        <name>ATP</name>
        <dbReference type="ChEBI" id="CHEBI:30616"/>
    </ligand>
</feature>
<dbReference type="InterPro" id="IPR020568">
    <property type="entry name" value="Ribosomal_Su5_D2-typ_SF"/>
</dbReference>
<dbReference type="PRINTS" id="PR00958">
    <property type="entry name" value="HOMSERKINASE"/>
</dbReference>
<keyword evidence="6 13" id="KW-0808">Transferase</keyword>
<dbReference type="InterPro" id="IPR006204">
    <property type="entry name" value="GHMP_kinase_N_dom"/>
</dbReference>
<dbReference type="InterPro" id="IPR000870">
    <property type="entry name" value="Homoserine_kinase"/>
</dbReference>
<evidence type="ECO:0000259" key="14">
    <source>
        <dbReference type="Pfam" id="PF00288"/>
    </source>
</evidence>
<dbReference type="PROSITE" id="PS00627">
    <property type="entry name" value="GHMP_KINASES_ATP"/>
    <property type="match status" value="1"/>
</dbReference>
<dbReference type="NCBIfam" id="TIGR00191">
    <property type="entry name" value="thrB"/>
    <property type="match status" value="1"/>
</dbReference>
<evidence type="ECO:0000256" key="1">
    <source>
        <dbReference type="ARBA" id="ARBA00005015"/>
    </source>
</evidence>
<evidence type="ECO:0000256" key="2">
    <source>
        <dbReference type="ARBA" id="ARBA00007370"/>
    </source>
</evidence>
<evidence type="ECO:0000256" key="12">
    <source>
        <dbReference type="ARBA" id="ARBA00049954"/>
    </source>
</evidence>
<keyword evidence="5 13" id="KW-0028">Amino-acid biosynthesis</keyword>
<keyword evidence="7 13" id="KW-0791">Threonine biosynthesis</keyword>
<name>A0ABV9Q5H8_9BACL</name>
<evidence type="ECO:0000256" key="11">
    <source>
        <dbReference type="ARBA" id="ARBA00049375"/>
    </source>
</evidence>
<protein>
    <recommendedName>
        <fullName evidence="4 13">Homoserine kinase</fullName>
        <shortName evidence="13">HK</shortName>
        <shortName evidence="13">HSK</shortName>
        <ecNumber evidence="3 13">2.7.1.39</ecNumber>
    </recommendedName>
</protein>
<dbReference type="InterPro" id="IPR036554">
    <property type="entry name" value="GHMP_kinase_C_sf"/>
</dbReference>
<dbReference type="Gene3D" id="3.30.230.10">
    <property type="match status" value="1"/>
</dbReference>
<dbReference type="Pfam" id="PF08544">
    <property type="entry name" value="GHMP_kinases_C"/>
    <property type="match status" value="1"/>
</dbReference>
<keyword evidence="13" id="KW-0963">Cytoplasm</keyword>
<organism evidence="16 17">
    <name type="scientific">Effusibacillus consociatus</name>
    <dbReference type="NCBI Taxonomy" id="1117041"/>
    <lineage>
        <taxon>Bacteria</taxon>
        <taxon>Bacillati</taxon>
        <taxon>Bacillota</taxon>
        <taxon>Bacilli</taxon>
        <taxon>Bacillales</taxon>
        <taxon>Alicyclobacillaceae</taxon>
        <taxon>Effusibacillus</taxon>
    </lineage>
</organism>
<dbReference type="InterPro" id="IPR006203">
    <property type="entry name" value="GHMP_knse_ATP-bd_CS"/>
</dbReference>
<comment type="catalytic activity">
    <reaction evidence="11 13">
        <text>L-homoserine + ATP = O-phospho-L-homoserine + ADP + H(+)</text>
        <dbReference type="Rhea" id="RHEA:13985"/>
        <dbReference type="ChEBI" id="CHEBI:15378"/>
        <dbReference type="ChEBI" id="CHEBI:30616"/>
        <dbReference type="ChEBI" id="CHEBI:57476"/>
        <dbReference type="ChEBI" id="CHEBI:57590"/>
        <dbReference type="ChEBI" id="CHEBI:456216"/>
        <dbReference type="EC" id="2.7.1.39"/>
    </reaction>
</comment>
<sequence>MGVCVRIPATTANLGPGFDTLGMALSLYNTLEAAWSSGSLEFEVTGDGAELVPRDATNVVYQAMHSVFEKVGQASLLEERGVRIHIHNNVPVTRGLGSSATAIVGGLWAANVLLGQPLSEDELVHMAVEIEGHPDNVTPAIFGGIVVSGMVNGKVYSKRFSPPPEMSCVVAIPDFQLATKTSRKALPPAVSHADAVHNVSRSSLMVAALVEGNFDMLCNLMDDRLHEPYRMPLVPGMKDAIARAKEAGALAAVLSGSGPTLIAFCKERADRIGTALQEGFQAEGIGSEIMILSPAEQGVEIFSSDT</sequence>
<evidence type="ECO:0000256" key="8">
    <source>
        <dbReference type="ARBA" id="ARBA00022741"/>
    </source>
</evidence>
<dbReference type="PIRSF" id="PIRSF000676">
    <property type="entry name" value="Homoser_kin"/>
    <property type="match status" value="1"/>
</dbReference>
<dbReference type="HAMAP" id="MF_00384">
    <property type="entry name" value="Homoser_kinase"/>
    <property type="match status" value="1"/>
</dbReference>
<evidence type="ECO:0000256" key="10">
    <source>
        <dbReference type="ARBA" id="ARBA00022840"/>
    </source>
</evidence>
<keyword evidence="9 13" id="KW-0418">Kinase</keyword>
<comment type="caution">
    <text evidence="16">The sequence shown here is derived from an EMBL/GenBank/DDBJ whole genome shotgun (WGS) entry which is preliminary data.</text>
</comment>
<comment type="similarity">
    <text evidence="2 13">Belongs to the GHMP kinase family. Homoserine kinase subfamily.</text>
</comment>
<evidence type="ECO:0000256" key="5">
    <source>
        <dbReference type="ARBA" id="ARBA00022605"/>
    </source>
</evidence>
<comment type="pathway">
    <text evidence="1 13">Amino-acid biosynthesis; L-threonine biosynthesis; L-threonine from L-aspartate: step 4/5.</text>
</comment>
<keyword evidence="17" id="KW-1185">Reference proteome</keyword>
<feature type="domain" description="GHMP kinase N-terminal" evidence="14">
    <location>
        <begin position="58"/>
        <end position="144"/>
    </location>
</feature>
<dbReference type="Proteomes" id="UP001596002">
    <property type="component" value="Unassembled WGS sequence"/>
</dbReference>
<dbReference type="Gene3D" id="3.30.70.890">
    <property type="entry name" value="GHMP kinase, C-terminal domain"/>
    <property type="match status" value="1"/>
</dbReference>
<gene>
    <name evidence="13 16" type="primary">thrB</name>
    <name evidence="16" type="ORF">ACFO8Q_17475</name>
</gene>
<evidence type="ECO:0000256" key="4">
    <source>
        <dbReference type="ARBA" id="ARBA00017858"/>
    </source>
</evidence>
<dbReference type="PANTHER" id="PTHR20861">
    <property type="entry name" value="HOMOSERINE/4-DIPHOSPHOCYTIDYL-2-C-METHYL-D-ERYTHRITOL KINASE"/>
    <property type="match status" value="1"/>
</dbReference>
<evidence type="ECO:0000313" key="17">
    <source>
        <dbReference type="Proteomes" id="UP001596002"/>
    </source>
</evidence>
<evidence type="ECO:0000256" key="9">
    <source>
        <dbReference type="ARBA" id="ARBA00022777"/>
    </source>
</evidence>
<evidence type="ECO:0000256" key="6">
    <source>
        <dbReference type="ARBA" id="ARBA00022679"/>
    </source>
</evidence>
<evidence type="ECO:0000256" key="3">
    <source>
        <dbReference type="ARBA" id="ARBA00012078"/>
    </source>
</evidence>
<dbReference type="RefSeq" id="WP_380027291.1">
    <property type="nucleotide sequence ID" value="NZ_JBHSHC010000119.1"/>
</dbReference>
<dbReference type="PANTHER" id="PTHR20861:SF1">
    <property type="entry name" value="HOMOSERINE KINASE"/>
    <property type="match status" value="1"/>
</dbReference>
<feature type="domain" description="GHMP kinase C-terminal" evidence="15">
    <location>
        <begin position="205"/>
        <end position="280"/>
    </location>
</feature>
<dbReference type="EMBL" id="JBHSHC010000119">
    <property type="protein sequence ID" value="MFC4769124.1"/>
    <property type="molecule type" value="Genomic_DNA"/>
</dbReference>
<reference evidence="17" key="1">
    <citation type="journal article" date="2019" name="Int. J. Syst. Evol. Microbiol.">
        <title>The Global Catalogue of Microorganisms (GCM) 10K type strain sequencing project: providing services to taxonomists for standard genome sequencing and annotation.</title>
        <authorList>
            <consortium name="The Broad Institute Genomics Platform"/>
            <consortium name="The Broad Institute Genome Sequencing Center for Infectious Disease"/>
            <person name="Wu L."/>
            <person name="Ma J."/>
        </authorList>
    </citation>
    <scope>NUCLEOTIDE SEQUENCE [LARGE SCALE GENOMIC DNA]</scope>
    <source>
        <strain evidence="17">WYCCWR 12678</strain>
    </source>
</reference>
<dbReference type="Pfam" id="PF00288">
    <property type="entry name" value="GHMP_kinases_N"/>
    <property type="match status" value="1"/>
</dbReference>
<comment type="function">
    <text evidence="12 13">Catalyzes the ATP-dependent phosphorylation of L-homoserine to L-homoserine phosphate.</text>
</comment>
<dbReference type="SUPFAM" id="SSF55060">
    <property type="entry name" value="GHMP Kinase, C-terminal domain"/>
    <property type="match status" value="1"/>
</dbReference>
<dbReference type="NCBIfam" id="NF002288">
    <property type="entry name" value="PRK01212.1-4"/>
    <property type="match status" value="1"/>
</dbReference>
<dbReference type="EC" id="2.7.1.39" evidence="3 13"/>
<comment type="subcellular location">
    <subcellularLocation>
        <location evidence="13">Cytoplasm</location>
    </subcellularLocation>
</comment>
<dbReference type="GO" id="GO:0004413">
    <property type="term" value="F:homoserine kinase activity"/>
    <property type="evidence" value="ECO:0007669"/>
    <property type="project" value="UniProtKB-EC"/>
</dbReference>
<evidence type="ECO:0000256" key="13">
    <source>
        <dbReference type="HAMAP-Rule" id="MF_00384"/>
    </source>
</evidence>
<dbReference type="InterPro" id="IPR013750">
    <property type="entry name" value="GHMP_kinase_C_dom"/>
</dbReference>
<dbReference type="SUPFAM" id="SSF54211">
    <property type="entry name" value="Ribosomal protein S5 domain 2-like"/>
    <property type="match status" value="1"/>
</dbReference>
<evidence type="ECO:0000256" key="7">
    <source>
        <dbReference type="ARBA" id="ARBA00022697"/>
    </source>
</evidence>
<keyword evidence="8 13" id="KW-0547">Nucleotide-binding</keyword>
<dbReference type="InterPro" id="IPR014721">
    <property type="entry name" value="Ribsml_uS5_D2-typ_fold_subgr"/>
</dbReference>